<dbReference type="PANTHER" id="PTHR24198">
    <property type="entry name" value="ANKYRIN REPEAT AND PROTEIN KINASE DOMAIN-CONTAINING PROTEIN"/>
    <property type="match status" value="1"/>
</dbReference>
<keyword evidence="6" id="KW-1185">Reference proteome</keyword>
<evidence type="ECO:0000313" key="5">
    <source>
        <dbReference type="EMBL" id="OAA74924.1"/>
    </source>
</evidence>
<dbReference type="PROSITE" id="PS50297">
    <property type="entry name" value="ANK_REP_REGION"/>
    <property type="match status" value="1"/>
</dbReference>
<evidence type="ECO:0000256" key="2">
    <source>
        <dbReference type="ARBA" id="ARBA00023043"/>
    </source>
</evidence>
<accession>A0A162LSA3</accession>
<dbReference type="SUPFAM" id="SSF81383">
    <property type="entry name" value="F-box domain"/>
    <property type="match status" value="1"/>
</dbReference>
<keyword evidence="1" id="KW-0677">Repeat</keyword>
<keyword evidence="2 3" id="KW-0040">ANK repeat</keyword>
<protein>
    <submittedName>
        <fullName evidence="5">Ankyrin repeat-containing domain protein</fullName>
    </submittedName>
</protein>
<evidence type="ECO:0000313" key="6">
    <source>
        <dbReference type="Proteomes" id="UP000076881"/>
    </source>
</evidence>
<gene>
    <name evidence="5" type="ORF">LEL_06912</name>
</gene>
<comment type="caution">
    <text evidence="5">The sequence shown here is derived from an EMBL/GenBank/DDBJ whole genome shotgun (WGS) entry which is preliminary data.</text>
</comment>
<dbReference type="Pfam" id="PF12796">
    <property type="entry name" value="Ank_2"/>
    <property type="match status" value="2"/>
</dbReference>
<dbReference type="AlphaFoldDB" id="A0A162LSA3"/>
<name>A0A162LSA3_CORDF</name>
<dbReference type="STRING" id="1081108.A0A162LSA3"/>
<dbReference type="PROSITE" id="PS50088">
    <property type="entry name" value="ANK_REPEAT"/>
    <property type="match status" value="1"/>
</dbReference>
<dbReference type="OrthoDB" id="20872at2759"/>
<dbReference type="EMBL" id="AZHF01000005">
    <property type="protein sequence ID" value="OAA74924.1"/>
    <property type="molecule type" value="Genomic_DNA"/>
</dbReference>
<feature type="domain" description="F-box" evidence="4">
    <location>
        <begin position="1"/>
        <end position="45"/>
    </location>
</feature>
<dbReference type="SUPFAM" id="SSF48403">
    <property type="entry name" value="Ankyrin repeat"/>
    <property type="match status" value="1"/>
</dbReference>
<organism evidence="5 6">
    <name type="scientific">Akanthomyces lecanii RCEF 1005</name>
    <dbReference type="NCBI Taxonomy" id="1081108"/>
    <lineage>
        <taxon>Eukaryota</taxon>
        <taxon>Fungi</taxon>
        <taxon>Dikarya</taxon>
        <taxon>Ascomycota</taxon>
        <taxon>Pezizomycotina</taxon>
        <taxon>Sordariomycetes</taxon>
        <taxon>Hypocreomycetidae</taxon>
        <taxon>Hypocreales</taxon>
        <taxon>Cordycipitaceae</taxon>
        <taxon>Akanthomyces</taxon>
        <taxon>Cordyceps confragosa</taxon>
    </lineage>
</organism>
<dbReference type="InterPro" id="IPR036047">
    <property type="entry name" value="F-box-like_dom_sf"/>
</dbReference>
<evidence type="ECO:0000259" key="4">
    <source>
        <dbReference type="PROSITE" id="PS50181"/>
    </source>
</evidence>
<dbReference type="Proteomes" id="UP000076881">
    <property type="component" value="Unassembled WGS sequence"/>
</dbReference>
<evidence type="ECO:0000256" key="1">
    <source>
        <dbReference type="ARBA" id="ARBA00022737"/>
    </source>
</evidence>
<dbReference type="InterPro" id="IPR001810">
    <property type="entry name" value="F-box_dom"/>
</dbReference>
<dbReference type="PANTHER" id="PTHR24198:SF165">
    <property type="entry name" value="ANKYRIN REPEAT-CONTAINING PROTEIN-RELATED"/>
    <property type="match status" value="1"/>
</dbReference>
<proteinExistence type="predicted"/>
<dbReference type="PROSITE" id="PS50181">
    <property type="entry name" value="FBOX"/>
    <property type="match status" value="1"/>
</dbReference>
<dbReference type="Pfam" id="PF12937">
    <property type="entry name" value="F-box-like"/>
    <property type="match status" value="1"/>
</dbReference>
<reference evidence="5 6" key="1">
    <citation type="journal article" date="2016" name="Genome Biol. Evol.">
        <title>Divergent and convergent evolution of fungal pathogenicity.</title>
        <authorList>
            <person name="Shang Y."/>
            <person name="Xiao G."/>
            <person name="Zheng P."/>
            <person name="Cen K."/>
            <person name="Zhan S."/>
            <person name="Wang C."/>
        </authorList>
    </citation>
    <scope>NUCLEOTIDE SEQUENCE [LARGE SCALE GENOMIC DNA]</scope>
    <source>
        <strain evidence="5 6">RCEF 1005</strain>
    </source>
</reference>
<dbReference type="SMART" id="SM00248">
    <property type="entry name" value="ANK"/>
    <property type="match status" value="5"/>
</dbReference>
<dbReference type="Gene3D" id="1.25.40.20">
    <property type="entry name" value="Ankyrin repeat-containing domain"/>
    <property type="match status" value="2"/>
</dbReference>
<sequence>MELLKFPNEVVLCIAHALDNADINRLLRTCKRFHSLLDPYLYQRVSREPMSGIFLWACSPRPGECHTRRMCTVSKCITAGADVNTIWPYDNDDCSSWAAEHVDEVRWTTPMCLAAAAGDAGLARLLLNAGADINLAACCGLPPIIIAIMAQEADMVDFLLENNVNLGVAGPDFAGPLAMAVRSGGYDGDGCHDSRIFDAVLKATDDVDESSHGRTTAVFEAVMMANSLALRALLDTGRADPNKTPLDSDGETPLMFACSNGLTYIAMLLCEHSTASVNCAGKTGQSPFACAMENGHWDVVLYLLKLGRVRLHDWDRWFTYICEAGGDGSDDDENVGGEDAAATREAVAREMIHRVDMTKERAMVWTCIAEDCGLPELKSSIQAKLEEWEPVA</sequence>
<evidence type="ECO:0000256" key="3">
    <source>
        <dbReference type="PROSITE-ProRule" id="PRU00023"/>
    </source>
</evidence>
<dbReference type="InterPro" id="IPR002110">
    <property type="entry name" value="Ankyrin_rpt"/>
</dbReference>
<feature type="repeat" description="ANK" evidence="3">
    <location>
        <begin position="106"/>
        <end position="138"/>
    </location>
</feature>
<dbReference type="CDD" id="cd09917">
    <property type="entry name" value="F-box_SF"/>
    <property type="match status" value="1"/>
</dbReference>
<dbReference type="InterPro" id="IPR036770">
    <property type="entry name" value="Ankyrin_rpt-contain_sf"/>
</dbReference>